<dbReference type="Pfam" id="PF21634">
    <property type="entry name" value="MOV-10_beta-barrel"/>
    <property type="match status" value="1"/>
</dbReference>
<feature type="domain" description="DNA2/NAM7 helicase-like C-terminal" evidence="7">
    <location>
        <begin position="665"/>
        <end position="873"/>
    </location>
</feature>
<gene>
    <name evidence="9" type="ORF">L227DRAFT_554670</name>
</gene>
<evidence type="ECO:0000256" key="6">
    <source>
        <dbReference type="ARBA" id="ARBA00022840"/>
    </source>
</evidence>
<keyword evidence="3" id="KW-0547">Nucleotide-binding</keyword>
<dbReference type="Pfam" id="PF13087">
    <property type="entry name" value="AAA_12"/>
    <property type="match status" value="1"/>
</dbReference>
<dbReference type="InterPro" id="IPR049080">
    <property type="entry name" value="MOV-10-like_beta-barrel"/>
</dbReference>
<keyword evidence="4 9" id="KW-0378">Hydrolase</keyword>
<dbReference type="PANTHER" id="PTHR45418">
    <property type="entry name" value="CANCER/TESTIS ANTIGEN 55"/>
    <property type="match status" value="1"/>
</dbReference>
<dbReference type="Gene3D" id="3.40.50.300">
    <property type="entry name" value="P-loop containing nucleotide triphosphate hydrolases"/>
    <property type="match status" value="2"/>
</dbReference>
<keyword evidence="10" id="KW-1185">Reference proteome</keyword>
<evidence type="ECO:0000313" key="9">
    <source>
        <dbReference type="EMBL" id="RPD55542.1"/>
    </source>
</evidence>
<dbReference type="CDD" id="cd18038">
    <property type="entry name" value="DEXXQc_Helz-like"/>
    <property type="match status" value="1"/>
</dbReference>
<organism evidence="9 10">
    <name type="scientific">Lentinus tigrinus ALCF2SS1-6</name>
    <dbReference type="NCBI Taxonomy" id="1328759"/>
    <lineage>
        <taxon>Eukaryota</taxon>
        <taxon>Fungi</taxon>
        <taxon>Dikarya</taxon>
        <taxon>Basidiomycota</taxon>
        <taxon>Agaricomycotina</taxon>
        <taxon>Agaricomycetes</taxon>
        <taxon>Polyporales</taxon>
        <taxon>Polyporaceae</taxon>
        <taxon>Lentinus</taxon>
    </lineage>
</organism>
<name>A0A5C2RVB4_9APHY</name>
<dbReference type="Proteomes" id="UP000313359">
    <property type="component" value="Unassembled WGS sequence"/>
</dbReference>
<evidence type="ECO:0000256" key="2">
    <source>
        <dbReference type="ARBA" id="ARBA00022490"/>
    </source>
</evidence>
<dbReference type="CDD" id="cd18808">
    <property type="entry name" value="SF1_C_Upf1"/>
    <property type="match status" value="1"/>
</dbReference>
<feature type="domain" description="Helicase MOV-10-like beta-barrel" evidence="8">
    <location>
        <begin position="341"/>
        <end position="419"/>
    </location>
</feature>
<dbReference type="SUPFAM" id="SSF52540">
    <property type="entry name" value="P-loop containing nucleoside triphosphate hydrolases"/>
    <property type="match status" value="1"/>
</dbReference>
<dbReference type="GO" id="GO:0005737">
    <property type="term" value="C:cytoplasm"/>
    <property type="evidence" value="ECO:0007669"/>
    <property type="project" value="UniProtKB-SubCell"/>
</dbReference>
<dbReference type="GO" id="GO:0032574">
    <property type="term" value="F:5'-3' RNA helicase activity"/>
    <property type="evidence" value="ECO:0007669"/>
    <property type="project" value="InterPro"/>
</dbReference>
<dbReference type="PANTHER" id="PTHR45418:SF1">
    <property type="entry name" value="CANCER_TESTIS ANTIGEN 55"/>
    <property type="match status" value="1"/>
</dbReference>
<evidence type="ECO:0000256" key="5">
    <source>
        <dbReference type="ARBA" id="ARBA00022806"/>
    </source>
</evidence>
<evidence type="ECO:0000313" key="10">
    <source>
        <dbReference type="Proteomes" id="UP000313359"/>
    </source>
</evidence>
<dbReference type="OrthoDB" id="6513042at2759"/>
<dbReference type="InterPro" id="IPR027417">
    <property type="entry name" value="P-loop_NTPase"/>
</dbReference>
<evidence type="ECO:0000256" key="3">
    <source>
        <dbReference type="ARBA" id="ARBA00022741"/>
    </source>
</evidence>
<dbReference type="GO" id="GO:0005524">
    <property type="term" value="F:ATP binding"/>
    <property type="evidence" value="ECO:0007669"/>
    <property type="project" value="UniProtKB-KW"/>
</dbReference>
<reference evidence="9" key="1">
    <citation type="journal article" date="2018" name="Genome Biol. Evol.">
        <title>Genomics and development of Lentinus tigrinus, a white-rot wood-decaying mushroom with dimorphic fruiting bodies.</title>
        <authorList>
            <person name="Wu B."/>
            <person name="Xu Z."/>
            <person name="Knudson A."/>
            <person name="Carlson A."/>
            <person name="Chen N."/>
            <person name="Kovaka S."/>
            <person name="LaButti K."/>
            <person name="Lipzen A."/>
            <person name="Pennachio C."/>
            <person name="Riley R."/>
            <person name="Schakwitz W."/>
            <person name="Umezawa K."/>
            <person name="Ohm R.A."/>
            <person name="Grigoriev I.V."/>
            <person name="Nagy L.G."/>
            <person name="Gibbons J."/>
            <person name="Hibbett D."/>
        </authorList>
    </citation>
    <scope>NUCLEOTIDE SEQUENCE [LARGE SCALE GENOMIC DNA]</scope>
    <source>
        <strain evidence="9">ALCF2SS1-6</strain>
    </source>
</reference>
<dbReference type="InterPro" id="IPR041679">
    <property type="entry name" value="DNA2/NAM7-like_C"/>
</dbReference>
<evidence type="ECO:0000259" key="7">
    <source>
        <dbReference type="Pfam" id="PF13087"/>
    </source>
</evidence>
<sequence length="958" mass="107457">MASIPVDKFCPEVLYGEGCAYIDSCPLEHDVYICELCVVVISPASKHGYHIRGPLHRQNLRLAGELPGRSGAVDRRRCTVCSMSVPADAWGIHLSAPTHKKHEQLAILRADYEQAEEDKQGVSVSHAEDGISFGVVSLEQAMEGVKTEVTVTTETTQWTTFLRTQVRSRISNHEELFTVTPHQKNSALKPDQPLVFTVAFRHNQLGRYNARLEFTFQTAGRKFIIARRLLVAVGDYDERELLKPVMPFARSRHAPWYDPDGPVLRGEAPQRENIKWARDMPHFFIPGELAEILRMRSPQDIIDLLRERCFYEELSQANHLDHFATLLWIEEDRMTLDLRMYDMADVEFTREGKGYLHSLHVHGLAEKRPSVTIGDTILVQTPGTGQTFKGLVHEIQDERVLVHFHTSFNATGMRYNVRFQLNRTTLRRQHQALVAKIPSPQRLLFPVPGFEGLDRPLTAAESTLELFNSRIGTNPEQLQAVNSILHLKTGSAPFVVFGPPGTGKTMTIVEAIQQIIYRDPKARVLACAPSNSAADILAQRLLALTQEELFRCNAGFREVGSVPSELMPYTYRSGRNFGLPSLDQLAKYKVIVSTCLNASFGYNIGLPEGHFTHIFVDEAGQASEAEVLVAIKPLALENTRIILSGDPKQLGPVIRSSIAREFGLEKSYLERLMDRPLYSGEHGRGTTYVKLTKNYRSHKAILRYPNEKFYDGELEVCGAASSIDAFLGSPQLASPEFPVMFHAISGRNEREASSPSYFNVDEAIQVKAYITSLLNDKRHPVEPCDIGVIVPYHAQVRKIRRLLKEGGLVDVKVGSVEEFQGQERRVIIVSTVRSSADLLVYDAKFTLGFLSNARRFNVAMTRAKALLVVVGDAAILCVDPLWRGFMNYVYQHKGWRGDTPTWDVNAPVCVDADYVDELRDVIAAEMNSVIATLPPEQDLEAEANVERGQWGPSNSTNW</sequence>
<accession>A0A5C2RVB4</accession>
<evidence type="ECO:0000259" key="8">
    <source>
        <dbReference type="Pfam" id="PF21634"/>
    </source>
</evidence>
<proteinExistence type="predicted"/>
<dbReference type="InterPro" id="IPR047187">
    <property type="entry name" value="SF1_C_Upf1"/>
</dbReference>
<keyword evidence="2" id="KW-0963">Cytoplasm</keyword>
<dbReference type="EMBL" id="ML122294">
    <property type="protein sequence ID" value="RPD55542.1"/>
    <property type="molecule type" value="Genomic_DNA"/>
</dbReference>
<dbReference type="STRING" id="1328759.A0A5C2RVB4"/>
<dbReference type="InterPro" id="IPR026122">
    <property type="entry name" value="MOV-10/SDE3_DEXXQ/H-box"/>
</dbReference>
<dbReference type="GO" id="GO:0016787">
    <property type="term" value="F:hydrolase activity"/>
    <property type="evidence" value="ECO:0007669"/>
    <property type="project" value="UniProtKB-KW"/>
</dbReference>
<evidence type="ECO:0000256" key="4">
    <source>
        <dbReference type="ARBA" id="ARBA00022801"/>
    </source>
</evidence>
<dbReference type="AlphaFoldDB" id="A0A5C2RVB4"/>
<keyword evidence="5" id="KW-0347">Helicase</keyword>
<keyword evidence="6" id="KW-0067">ATP-binding</keyword>
<dbReference type="GO" id="GO:0003723">
    <property type="term" value="F:RNA binding"/>
    <property type="evidence" value="ECO:0007669"/>
    <property type="project" value="InterPro"/>
</dbReference>
<dbReference type="Pfam" id="PF13604">
    <property type="entry name" value="AAA_30"/>
    <property type="match status" value="1"/>
</dbReference>
<protein>
    <submittedName>
        <fullName evidence="9">P-loop containing nucleoside triphosphate hydrolase protein</fullName>
    </submittedName>
</protein>
<evidence type="ECO:0000256" key="1">
    <source>
        <dbReference type="ARBA" id="ARBA00004496"/>
    </source>
</evidence>
<comment type="subcellular location">
    <subcellularLocation>
        <location evidence="1">Cytoplasm</location>
    </subcellularLocation>
</comment>